<evidence type="ECO:0000313" key="2">
    <source>
        <dbReference type="EMBL" id="MFC5144251.1"/>
    </source>
</evidence>
<feature type="compositionally biased region" description="Basic and acidic residues" evidence="1">
    <location>
        <begin position="99"/>
        <end position="117"/>
    </location>
</feature>
<protein>
    <submittedName>
        <fullName evidence="2">Mucin-2</fullName>
    </submittedName>
</protein>
<dbReference type="RefSeq" id="WP_382037958.1">
    <property type="nucleotide sequence ID" value="NZ_JBHSKJ010000003.1"/>
</dbReference>
<dbReference type="Proteomes" id="UP001596222">
    <property type="component" value="Unassembled WGS sequence"/>
</dbReference>
<evidence type="ECO:0000256" key="1">
    <source>
        <dbReference type="SAM" id="MobiDB-lite"/>
    </source>
</evidence>
<sequence>MPHFAVDTSVHAHRKVVRVGNAALGLWTRLGSYACDHLTDGVIPAEIAAMYGSDPQIRKLVAVGMLHAADHTCRRCVQPVQGDYVLHDYLGPNASRATVEQRREKAAAKKREQRAGQDEQGGAAKKPEVSPKIRDEKEDVSRAKDTPVFEETTGQRSASPGDQTQTRARPRPNPVPPSLPSEEKEGKQASCDSPPRIGDRPRIPDSCRPLVEALTSARLVVGWDLQPAEWFVIEALVSRCGIPMLISSANASWHGARTQPRSGRYFLPAWRALPDAPAQPHTTTDALPAVVGGDVIPFQPPGPPTGTDAKVAGWLALAEQAAQEENQ</sequence>
<accession>A0ABV9ZS66</accession>
<dbReference type="EMBL" id="JBHSKJ010000003">
    <property type="protein sequence ID" value="MFC5144251.1"/>
    <property type="molecule type" value="Genomic_DNA"/>
</dbReference>
<proteinExistence type="predicted"/>
<comment type="caution">
    <text evidence="2">The sequence shown here is derived from an EMBL/GenBank/DDBJ whole genome shotgun (WGS) entry which is preliminary data.</text>
</comment>
<keyword evidence="3" id="KW-1185">Reference proteome</keyword>
<feature type="region of interest" description="Disordered" evidence="1">
    <location>
        <begin position="96"/>
        <end position="205"/>
    </location>
</feature>
<feature type="compositionally biased region" description="Basic and acidic residues" evidence="1">
    <location>
        <begin position="125"/>
        <end position="147"/>
    </location>
</feature>
<name>A0ABV9ZS66_9ACTN</name>
<reference evidence="3" key="1">
    <citation type="journal article" date="2019" name="Int. J. Syst. Evol. Microbiol.">
        <title>The Global Catalogue of Microorganisms (GCM) 10K type strain sequencing project: providing services to taxonomists for standard genome sequencing and annotation.</title>
        <authorList>
            <consortium name="The Broad Institute Genomics Platform"/>
            <consortium name="The Broad Institute Genome Sequencing Center for Infectious Disease"/>
            <person name="Wu L."/>
            <person name="Ma J."/>
        </authorList>
    </citation>
    <scope>NUCLEOTIDE SEQUENCE [LARGE SCALE GENOMIC DNA]</scope>
    <source>
        <strain evidence="3">CGMCC 4.1641</strain>
    </source>
</reference>
<organism evidence="2 3">
    <name type="scientific">Streptomyces aureoversilis</name>
    <dbReference type="NCBI Taxonomy" id="67277"/>
    <lineage>
        <taxon>Bacteria</taxon>
        <taxon>Bacillati</taxon>
        <taxon>Actinomycetota</taxon>
        <taxon>Actinomycetes</taxon>
        <taxon>Kitasatosporales</taxon>
        <taxon>Streptomycetaceae</taxon>
        <taxon>Streptomyces</taxon>
    </lineage>
</organism>
<gene>
    <name evidence="2" type="ORF">ACFPP6_06070</name>
</gene>
<feature type="compositionally biased region" description="Polar residues" evidence="1">
    <location>
        <begin position="152"/>
        <end position="166"/>
    </location>
</feature>
<evidence type="ECO:0000313" key="3">
    <source>
        <dbReference type="Proteomes" id="UP001596222"/>
    </source>
</evidence>